<name>A0A8H4IH82_9PEZI</name>
<reference evidence="2" key="1">
    <citation type="submission" date="2020-04" db="EMBL/GenBank/DDBJ databases">
        <title>Genome Assembly and Annotation of Botryosphaeria dothidea sdau 11-99, a Latent Pathogen of Apple Fruit Ring Rot in China.</title>
        <authorList>
            <person name="Yu C."/>
            <person name="Diao Y."/>
            <person name="Lu Q."/>
            <person name="Zhao J."/>
            <person name="Cui S."/>
            <person name="Peng C."/>
            <person name="He B."/>
            <person name="Liu H."/>
        </authorList>
    </citation>
    <scope>NUCLEOTIDE SEQUENCE [LARGE SCALE GENOMIC DNA]</scope>
    <source>
        <strain evidence="2">Sdau11-99</strain>
    </source>
</reference>
<evidence type="ECO:0000259" key="1">
    <source>
        <dbReference type="Pfam" id="PF06985"/>
    </source>
</evidence>
<comment type="caution">
    <text evidence="2">The sequence shown here is derived from an EMBL/GenBank/DDBJ whole genome shotgun (WGS) entry which is preliminary data.</text>
</comment>
<dbReference type="AlphaFoldDB" id="A0A8H4IH82"/>
<gene>
    <name evidence="2" type="ORF">GTA08_BOTSDO10930</name>
</gene>
<dbReference type="InterPro" id="IPR010730">
    <property type="entry name" value="HET"/>
</dbReference>
<feature type="domain" description="Heterokaryon incompatibility" evidence="1">
    <location>
        <begin position="79"/>
        <end position="199"/>
    </location>
</feature>
<proteinExistence type="predicted"/>
<organism evidence="2 3">
    <name type="scientific">Botryosphaeria dothidea</name>
    <dbReference type="NCBI Taxonomy" id="55169"/>
    <lineage>
        <taxon>Eukaryota</taxon>
        <taxon>Fungi</taxon>
        <taxon>Dikarya</taxon>
        <taxon>Ascomycota</taxon>
        <taxon>Pezizomycotina</taxon>
        <taxon>Dothideomycetes</taxon>
        <taxon>Dothideomycetes incertae sedis</taxon>
        <taxon>Botryosphaeriales</taxon>
        <taxon>Botryosphaeriaceae</taxon>
        <taxon>Botryosphaeria</taxon>
    </lineage>
</organism>
<evidence type="ECO:0000313" key="3">
    <source>
        <dbReference type="Proteomes" id="UP000572817"/>
    </source>
</evidence>
<sequence>MVPVYDLARGWTRTPAKMNTSTHDLTTYSTLKFPRQSRPWTWTSFQLTPQSVILGVDGENTTGLFDVQIIPQSLQRAEFHTRYIWLDLVCIPQDGSDIAIQEIGRQAGIFRNASRAIAWLHDVADLSCLNAMLRWFTLSLILFEPGSSDAKRRDEMKEKELQRIAHKPSGLLAPGQGFRRISHGLKLNPRFTSLWTLQEVCLRPDMLLASSDWDTLSVDGTLRVLLGALLLVYSEVIKCADVRAEANRPSSAHVEGKCQQALKDRHGTV</sequence>
<accession>A0A8H4IH82</accession>
<dbReference type="Pfam" id="PF06985">
    <property type="entry name" value="HET"/>
    <property type="match status" value="1"/>
</dbReference>
<protein>
    <recommendedName>
        <fullName evidence="1">Heterokaryon incompatibility domain-containing protein</fullName>
    </recommendedName>
</protein>
<dbReference type="OrthoDB" id="2157530at2759"/>
<dbReference type="EMBL" id="WWBZ02000082">
    <property type="protein sequence ID" value="KAF4300960.1"/>
    <property type="molecule type" value="Genomic_DNA"/>
</dbReference>
<keyword evidence="3" id="KW-1185">Reference proteome</keyword>
<evidence type="ECO:0000313" key="2">
    <source>
        <dbReference type="EMBL" id="KAF4300960.1"/>
    </source>
</evidence>
<dbReference type="Proteomes" id="UP000572817">
    <property type="component" value="Unassembled WGS sequence"/>
</dbReference>